<dbReference type="PANTHER" id="PTHR46438">
    <property type="entry name" value="ALPHA/BETA-HYDROLASES SUPERFAMILY PROTEIN"/>
    <property type="match status" value="1"/>
</dbReference>
<proteinExistence type="predicted"/>
<dbReference type="OrthoDB" id="9808398at2"/>
<evidence type="ECO:0000313" key="2">
    <source>
        <dbReference type="EMBL" id="SHE89172.1"/>
    </source>
</evidence>
<dbReference type="PANTHER" id="PTHR46438:SF2">
    <property type="entry name" value="ALPHA_BETA-HYDROLASES SUPERFAMILY PROTEIN"/>
    <property type="match status" value="1"/>
</dbReference>
<protein>
    <submittedName>
        <fullName evidence="2">Pimeloyl-ACP methyl ester carboxylesterase</fullName>
    </submittedName>
</protein>
<sequence length="318" mass="36368">MNKHKHKLITTAILFTLATGVIHIINKLLFASATMKELLRGTSRKFYEWRFGRIYYTKQGQGSPLLLVHDLTVYSSDYEWNIIVDELAKSYTVYTIDLLGCGRSDKQNITYTNFIYVQMLSDFIKNIIGERTDVITSGFSGSFAVMACHNEEELFGKIMLINPPSLNELNQAPTKKTKVLKFLLELPIFGTLVYNMITARENIELLFTEKYFYNPFLANNRLVDIYYESAHKGEHNAKYLHSSIIGRFTNNNINHALEAIDHSIFIVCGAEEKNAKEICSSYLQLNPAIETAVLEKARHLPQLETPGKLLEQISIFFS</sequence>
<dbReference type="InterPro" id="IPR029058">
    <property type="entry name" value="AB_hydrolase_fold"/>
</dbReference>
<dbReference type="Pfam" id="PF12697">
    <property type="entry name" value="Abhydrolase_6"/>
    <property type="match status" value="1"/>
</dbReference>
<dbReference type="Gene3D" id="3.40.50.1820">
    <property type="entry name" value="alpha/beta hydrolase"/>
    <property type="match status" value="1"/>
</dbReference>
<evidence type="ECO:0000313" key="3">
    <source>
        <dbReference type="Proteomes" id="UP000184245"/>
    </source>
</evidence>
<dbReference type="SUPFAM" id="SSF53474">
    <property type="entry name" value="alpha/beta-Hydrolases"/>
    <property type="match status" value="1"/>
</dbReference>
<keyword evidence="3" id="KW-1185">Reference proteome</keyword>
<accession>A0A1M4X7R7</accession>
<name>A0A1M4X7R7_9CLOT</name>
<organism evidence="2 3">
    <name type="scientific">Lactonifactor longoviformis DSM 17459</name>
    <dbReference type="NCBI Taxonomy" id="1122155"/>
    <lineage>
        <taxon>Bacteria</taxon>
        <taxon>Bacillati</taxon>
        <taxon>Bacillota</taxon>
        <taxon>Clostridia</taxon>
        <taxon>Eubacteriales</taxon>
        <taxon>Clostridiaceae</taxon>
        <taxon>Lactonifactor</taxon>
    </lineage>
</organism>
<dbReference type="EMBL" id="FQVI01000008">
    <property type="protein sequence ID" value="SHE89172.1"/>
    <property type="molecule type" value="Genomic_DNA"/>
</dbReference>
<dbReference type="AlphaFoldDB" id="A0A1M4X7R7"/>
<gene>
    <name evidence="2" type="ORF">SAMN02745158_01856</name>
</gene>
<evidence type="ECO:0000259" key="1">
    <source>
        <dbReference type="Pfam" id="PF12697"/>
    </source>
</evidence>
<dbReference type="STRING" id="1122155.SAMN02745158_01856"/>
<reference evidence="2 3" key="1">
    <citation type="submission" date="2016-11" db="EMBL/GenBank/DDBJ databases">
        <authorList>
            <person name="Jaros S."/>
            <person name="Januszkiewicz K."/>
            <person name="Wedrychowicz H."/>
        </authorList>
    </citation>
    <scope>NUCLEOTIDE SEQUENCE [LARGE SCALE GENOMIC DNA]</scope>
    <source>
        <strain evidence="2 3">DSM 17459</strain>
    </source>
</reference>
<dbReference type="InterPro" id="IPR000073">
    <property type="entry name" value="AB_hydrolase_1"/>
</dbReference>
<dbReference type="Proteomes" id="UP000184245">
    <property type="component" value="Unassembled WGS sequence"/>
</dbReference>
<dbReference type="RefSeq" id="WP_072851164.1">
    <property type="nucleotide sequence ID" value="NZ_FQVI01000008.1"/>
</dbReference>
<feature type="domain" description="AB hydrolase-1" evidence="1">
    <location>
        <begin position="65"/>
        <end position="309"/>
    </location>
</feature>